<feature type="transmembrane region" description="Helical" evidence="1">
    <location>
        <begin position="192"/>
        <end position="219"/>
    </location>
</feature>
<keyword evidence="1" id="KW-1133">Transmembrane helix</keyword>
<dbReference type="AlphaFoldDB" id="A0A6A6HU02"/>
<feature type="transmembrane region" description="Helical" evidence="1">
    <location>
        <begin position="239"/>
        <end position="257"/>
    </location>
</feature>
<reference evidence="3" key="1">
    <citation type="journal article" date="2020" name="Stud. Mycol.">
        <title>101 Dothideomycetes genomes: a test case for predicting lifestyles and emergence of pathogens.</title>
        <authorList>
            <person name="Haridas S."/>
            <person name="Albert R."/>
            <person name="Binder M."/>
            <person name="Bloem J."/>
            <person name="Labutti K."/>
            <person name="Salamov A."/>
            <person name="Andreopoulos B."/>
            <person name="Baker S."/>
            <person name="Barry K."/>
            <person name="Bills G."/>
            <person name="Bluhm B."/>
            <person name="Cannon C."/>
            <person name="Castanera R."/>
            <person name="Culley D."/>
            <person name="Daum C."/>
            <person name="Ezra D."/>
            <person name="Gonzalez J."/>
            <person name="Henrissat B."/>
            <person name="Kuo A."/>
            <person name="Liang C."/>
            <person name="Lipzen A."/>
            <person name="Lutzoni F."/>
            <person name="Magnuson J."/>
            <person name="Mondo S."/>
            <person name="Nolan M."/>
            <person name="Ohm R."/>
            <person name="Pangilinan J."/>
            <person name="Park H.-J."/>
            <person name="Ramirez L."/>
            <person name="Alfaro M."/>
            <person name="Sun H."/>
            <person name="Tritt A."/>
            <person name="Yoshinaga Y."/>
            <person name="Zwiers L.-H."/>
            <person name="Turgeon B."/>
            <person name="Goodwin S."/>
            <person name="Spatafora J."/>
            <person name="Crous P."/>
            <person name="Grigoriev I."/>
        </authorList>
    </citation>
    <scope>NUCLEOTIDE SEQUENCE</scope>
    <source>
        <strain evidence="3">CBS 122368</strain>
    </source>
</reference>
<evidence type="ECO:0000256" key="1">
    <source>
        <dbReference type="SAM" id="Phobius"/>
    </source>
</evidence>
<protein>
    <submittedName>
        <fullName evidence="3">Uncharacterized protein</fullName>
    </submittedName>
</protein>
<proteinExistence type="predicted"/>
<evidence type="ECO:0000256" key="2">
    <source>
        <dbReference type="SAM" id="SignalP"/>
    </source>
</evidence>
<sequence>MCGLPDIPYFAAARSLFLFIVCAIALIGVRADDLSDFSNNLATDIGPLLALFGESMTRQYLSESTDFLDYFIFAMAPIGILTTIVSTIREGDGVVEAELCTSTSRDVCELFYKGGITRVLGQPNVLELVHVPRLHSPDEVGLYPFKYYLKEYCCRESSDGTEWRESPVANGYSLISLPNLSLNVGIKRQNDWVFFAIAVVGLVLQAGVVAFAGVSVWILRWNINAETLAARDYAPAMSITGTILMCGGMWSCAALIGETTDERRFIRPRESASNSHLYWLQPKQDVGGQTFDAFAYVNKAKDKTKDNAKGKTDEDPLLYWTLSIKDLERKFEPHTIAAVATVLVGYIMQFIGLRGMKAWVSLAQLGITLVMSVCVDSSVCSALAGTRTSSSHSLIGT</sequence>
<keyword evidence="1" id="KW-0472">Membrane</keyword>
<feature type="transmembrane region" description="Helical" evidence="1">
    <location>
        <begin position="335"/>
        <end position="353"/>
    </location>
</feature>
<dbReference type="OrthoDB" id="194358at2759"/>
<name>A0A6A6HU02_9PLEO</name>
<accession>A0A6A6HU02</accession>
<keyword evidence="2" id="KW-0732">Signal</keyword>
<evidence type="ECO:0000313" key="3">
    <source>
        <dbReference type="EMBL" id="KAF2241491.1"/>
    </source>
</evidence>
<feature type="transmembrane region" description="Helical" evidence="1">
    <location>
        <begin position="70"/>
        <end position="88"/>
    </location>
</feature>
<gene>
    <name evidence="3" type="ORF">BU26DRAFT_535385</name>
</gene>
<dbReference type="GeneID" id="54584612"/>
<feature type="chain" id="PRO_5025609479" evidence="2">
    <location>
        <begin position="32"/>
        <end position="397"/>
    </location>
</feature>
<organism evidence="3 4">
    <name type="scientific">Trematosphaeria pertusa</name>
    <dbReference type="NCBI Taxonomy" id="390896"/>
    <lineage>
        <taxon>Eukaryota</taxon>
        <taxon>Fungi</taxon>
        <taxon>Dikarya</taxon>
        <taxon>Ascomycota</taxon>
        <taxon>Pezizomycotina</taxon>
        <taxon>Dothideomycetes</taxon>
        <taxon>Pleosporomycetidae</taxon>
        <taxon>Pleosporales</taxon>
        <taxon>Massarineae</taxon>
        <taxon>Trematosphaeriaceae</taxon>
        <taxon>Trematosphaeria</taxon>
    </lineage>
</organism>
<dbReference type="RefSeq" id="XP_033676495.1">
    <property type="nucleotide sequence ID" value="XM_033831282.1"/>
</dbReference>
<dbReference type="EMBL" id="ML987212">
    <property type="protein sequence ID" value="KAF2241491.1"/>
    <property type="molecule type" value="Genomic_DNA"/>
</dbReference>
<feature type="transmembrane region" description="Helical" evidence="1">
    <location>
        <begin position="359"/>
        <end position="384"/>
    </location>
</feature>
<dbReference type="Proteomes" id="UP000800094">
    <property type="component" value="Unassembled WGS sequence"/>
</dbReference>
<evidence type="ECO:0000313" key="4">
    <source>
        <dbReference type="Proteomes" id="UP000800094"/>
    </source>
</evidence>
<keyword evidence="1" id="KW-0812">Transmembrane</keyword>
<keyword evidence="4" id="KW-1185">Reference proteome</keyword>
<feature type="signal peptide" evidence="2">
    <location>
        <begin position="1"/>
        <end position="31"/>
    </location>
</feature>